<accession>A0ABT1R6U1</accession>
<keyword evidence="2" id="KW-1185">Reference proteome</keyword>
<proteinExistence type="predicted"/>
<dbReference type="RefSeq" id="WP_256117346.1">
    <property type="nucleotide sequence ID" value="NZ_WHSB02000004.1"/>
</dbReference>
<sequence length="164" mass="18062">MSNTRLQLRWEATDKPADEFGYRDWVCKYELSIALNEYDIRREDENYAKVRDSIVIEIGSTKRGSSQEPCIGPGGAHYFDPPYRDASHATWDAAKLGNLPIVCIAIDGTIIPKPTPSTTEHFNPANGSQATADQMAAVMLQHGTTEQREDALDYATNTGGAGRV</sequence>
<comment type="caution">
    <text evidence="1">The sequence shown here is derived from an EMBL/GenBank/DDBJ whole genome shotgun (WGS) entry which is preliminary data.</text>
</comment>
<gene>
    <name evidence="1" type="ORF">GB927_012745</name>
</gene>
<organism evidence="1 2">
    <name type="scientific">Shinella lacus</name>
    <dbReference type="NCBI Taxonomy" id="2654216"/>
    <lineage>
        <taxon>Bacteria</taxon>
        <taxon>Pseudomonadati</taxon>
        <taxon>Pseudomonadota</taxon>
        <taxon>Alphaproteobacteria</taxon>
        <taxon>Hyphomicrobiales</taxon>
        <taxon>Rhizobiaceae</taxon>
        <taxon>Shinella</taxon>
    </lineage>
</organism>
<protein>
    <submittedName>
        <fullName evidence="1">Uncharacterized protein</fullName>
    </submittedName>
</protein>
<name>A0ABT1R6U1_9HYPH</name>
<evidence type="ECO:0000313" key="1">
    <source>
        <dbReference type="EMBL" id="MCQ4630913.1"/>
    </source>
</evidence>
<evidence type="ECO:0000313" key="2">
    <source>
        <dbReference type="Proteomes" id="UP000996601"/>
    </source>
</evidence>
<dbReference type="EMBL" id="WHSB02000004">
    <property type="protein sequence ID" value="MCQ4630913.1"/>
    <property type="molecule type" value="Genomic_DNA"/>
</dbReference>
<reference evidence="1" key="1">
    <citation type="submission" date="2021-07" db="EMBL/GenBank/DDBJ databases">
        <title>Shinella sp. nov., a novel member of the genus Shinella from water.</title>
        <authorList>
            <person name="Deng Y."/>
        </authorList>
    </citation>
    <scope>NUCLEOTIDE SEQUENCE</scope>
    <source>
        <strain evidence="1">CPCC 100929</strain>
    </source>
</reference>
<dbReference type="Proteomes" id="UP000996601">
    <property type="component" value="Unassembled WGS sequence"/>
</dbReference>